<dbReference type="GO" id="GO:0046677">
    <property type="term" value="P:response to antibiotic"/>
    <property type="evidence" value="ECO:0007669"/>
    <property type="project" value="InterPro"/>
</dbReference>
<keyword evidence="1" id="KW-0732">Signal</keyword>
<organism evidence="3 4">
    <name type="scientific">Candidatus Thermofonsia Clade 1 bacterium</name>
    <dbReference type="NCBI Taxonomy" id="2364210"/>
    <lineage>
        <taxon>Bacteria</taxon>
        <taxon>Bacillati</taxon>
        <taxon>Chloroflexota</taxon>
        <taxon>Candidatus Thermofontia</taxon>
        <taxon>Candidatus Thermofonsia Clade 1</taxon>
    </lineage>
</organism>
<dbReference type="EMBL" id="PGTM01000077">
    <property type="protein sequence ID" value="PJF36135.1"/>
    <property type="molecule type" value="Genomic_DNA"/>
</dbReference>
<feature type="domain" description="SH3b" evidence="2">
    <location>
        <begin position="28"/>
        <end position="93"/>
    </location>
</feature>
<dbReference type="Pfam" id="PF13354">
    <property type="entry name" value="Beta-lactamase2"/>
    <property type="match status" value="2"/>
</dbReference>
<dbReference type="Proteomes" id="UP000229681">
    <property type="component" value="Unassembled WGS sequence"/>
</dbReference>
<dbReference type="GO" id="GO:0008800">
    <property type="term" value="F:beta-lactamase activity"/>
    <property type="evidence" value="ECO:0007669"/>
    <property type="project" value="InterPro"/>
</dbReference>
<dbReference type="GO" id="GO:0030655">
    <property type="term" value="P:beta-lactam antibiotic catabolic process"/>
    <property type="evidence" value="ECO:0007669"/>
    <property type="project" value="InterPro"/>
</dbReference>
<dbReference type="SMART" id="SM00287">
    <property type="entry name" value="SH3b"/>
    <property type="match status" value="2"/>
</dbReference>
<dbReference type="Gene3D" id="3.40.710.10">
    <property type="entry name" value="DD-peptidase/beta-lactamase superfamily"/>
    <property type="match status" value="1"/>
</dbReference>
<dbReference type="InterPro" id="IPR012338">
    <property type="entry name" value="Beta-lactam/transpept-like"/>
</dbReference>
<evidence type="ECO:0000313" key="3">
    <source>
        <dbReference type="EMBL" id="PJF36135.1"/>
    </source>
</evidence>
<dbReference type="Gene3D" id="2.30.30.40">
    <property type="entry name" value="SH3 Domains"/>
    <property type="match status" value="2"/>
</dbReference>
<gene>
    <name evidence="3" type="ORF">CUN49_06970</name>
</gene>
<name>A0A2M8PF10_9CHLR</name>
<evidence type="ECO:0000256" key="1">
    <source>
        <dbReference type="SAM" id="SignalP"/>
    </source>
</evidence>
<dbReference type="SUPFAM" id="SSF56601">
    <property type="entry name" value="beta-lactamase/transpeptidase-like"/>
    <property type="match status" value="1"/>
</dbReference>
<feature type="chain" id="PRO_5030053708" description="SH3b domain-containing protein" evidence="1">
    <location>
        <begin position="29"/>
        <end position="582"/>
    </location>
</feature>
<reference evidence="3 4" key="1">
    <citation type="submission" date="2017-11" db="EMBL/GenBank/DDBJ databases">
        <title>Evolution of Phototrophy in the Chloroflexi Phylum Driven by Horizontal Gene Transfer.</title>
        <authorList>
            <person name="Ward L.M."/>
            <person name="Hemp J."/>
            <person name="Shih P.M."/>
            <person name="Mcglynn S.E."/>
            <person name="Fischer W."/>
        </authorList>
    </citation>
    <scope>NUCLEOTIDE SEQUENCE [LARGE SCALE GENOMIC DNA]</scope>
    <source>
        <strain evidence="3">JP3_13</strain>
    </source>
</reference>
<protein>
    <recommendedName>
        <fullName evidence="2">SH3b domain-containing protein</fullName>
    </recommendedName>
</protein>
<dbReference type="AlphaFoldDB" id="A0A2M8PF10"/>
<evidence type="ECO:0000313" key="4">
    <source>
        <dbReference type="Proteomes" id="UP000229681"/>
    </source>
</evidence>
<dbReference type="InterPro" id="IPR000871">
    <property type="entry name" value="Beta-lactam_class-A"/>
</dbReference>
<evidence type="ECO:0000259" key="2">
    <source>
        <dbReference type="PROSITE" id="PS51781"/>
    </source>
</evidence>
<dbReference type="PROSITE" id="PS51781">
    <property type="entry name" value="SH3B"/>
    <property type="match status" value="2"/>
</dbReference>
<accession>A0A2M8PF10</accession>
<dbReference type="InterPro" id="IPR003646">
    <property type="entry name" value="SH3-like_bac-type"/>
</dbReference>
<dbReference type="InterPro" id="IPR045155">
    <property type="entry name" value="Beta-lactam_cat"/>
</dbReference>
<comment type="caution">
    <text evidence="3">The sequence shown here is derived from an EMBL/GenBank/DDBJ whole genome shotgun (WGS) entry which is preliminary data.</text>
</comment>
<feature type="signal peptide" evidence="1">
    <location>
        <begin position="1"/>
        <end position="28"/>
    </location>
</feature>
<sequence>MLRRASLRLSLVSALGLIALLSLSAAFGQTQPQAEAIQRANLRAGPGISYPIVGQITSGTRYPIIGQSARFPWLLLQLPDRQGWVFKDLVTITGSLAAVPYTEQVLSLSPTDAPPDLSAPSATPLTGSAPIMGTAPVSAPEAAATPETLIAAVYVEAIDFANVRFGPGIDFPRIGEIRRGERYAVLRRHATFPWLEIVYPNYVTGRGWIFRDTVNIIGDLNSVPLTDERSFGAPILTPTPLMIVTAEPFWSATPRSSTNPALGALAESIYALLLSRNFVPFTSKQASVFLMDLQTGESVNINPNVAYSGVSLIKVPLLVAFFRKTSSAPTPQQARLIAEMIICSENLSSNALLKIIGEGDEYRGALYVTETMQQLGLKNTFLANSFFTGAAVIGPTPTPQPFVPVPILADQSYTNPDPSNQTTPEDLGMLLASLYYCARDGSGALPAAFPQEISAVECRRMLRVLRANRINGLLEMGLPPETLLARKHGWAAETHGDMAIIFTPKGDFVLTVLMYNRRWLEFEESSALMAEIARQSYNAFNPEQPVATTRLTNIPLCSFEAINALDPTLIADLQQPDLPFPR</sequence>
<feature type="domain" description="SH3b" evidence="2">
    <location>
        <begin position="151"/>
        <end position="217"/>
    </location>
</feature>
<proteinExistence type="predicted"/>
<dbReference type="PANTHER" id="PTHR35333:SF3">
    <property type="entry name" value="BETA-LACTAMASE-TYPE TRANSPEPTIDASE FOLD CONTAINING PROTEIN"/>
    <property type="match status" value="1"/>
</dbReference>
<dbReference type="Pfam" id="PF08239">
    <property type="entry name" value="SH3_3"/>
    <property type="match status" value="1"/>
</dbReference>
<dbReference type="PANTHER" id="PTHR35333">
    <property type="entry name" value="BETA-LACTAMASE"/>
    <property type="match status" value="1"/>
</dbReference>